<feature type="region of interest" description="Disordered" evidence="1">
    <location>
        <begin position="245"/>
        <end position="267"/>
    </location>
</feature>
<sequence>MEMLVTLPCVYHPNAPHSLLISSSIFPTYIQRYLAKAELVESEVAKLREIGVVELKELGRTELEESRVVELRGSSATEMEESGVTELRGLSTPEMEELGVIELRVITADGFLLEYPAETKVRDALSGQRISNSFICSSDELYCNAKIPALTAADSLRPGHLYFLLPLSKLQYPLSGSDMAALAVRASVALSAYASGSSKPPRKGARRVMPVAAEVAGKRAALNEAVNEKEFGFYTDFDGGDERYYGSNSPYEKKEKKMPATKQSKFRQRRWTYRQKLSTIEEIVE</sequence>
<reference evidence="2 3" key="1">
    <citation type="submission" date="2020-08" db="EMBL/GenBank/DDBJ databases">
        <title>Plant Genome Project.</title>
        <authorList>
            <person name="Zhang R.-G."/>
        </authorList>
    </citation>
    <scope>NUCLEOTIDE SEQUENCE [LARGE SCALE GENOMIC DNA]</scope>
    <source>
        <tissue evidence="2">Rhizome</tissue>
    </source>
</reference>
<dbReference type="PANTHER" id="PTHR33052">
    <property type="entry name" value="DUF4228 DOMAIN PROTEIN-RELATED"/>
    <property type="match status" value="1"/>
</dbReference>
<keyword evidence="3" id="KW-1185">Reference proteome</keyword>
<comment type="caution">
    <text evidence="2">The sequence shown here is derived from an EMBL/GenBank/DDBJ whole genome shotgun (WGS) entry which is preliminary data.</text>
</comment>
<dbReference type="EMBL" id="JACMSC010000012">
    <property type="protein sequence ID" value="KAG6495060.1"/>
    <property type="molecule type" value="Genomic_DNA"/>
</dbReference>
<evidence type="ECO:0000256" key="1">
    <source>
        <dbReference type="SAM" id="MobiDB-lite"/>
    </source>
</evidence>
<protein>
    <submittedName>
        <fullName evidence="2">Uncharacterized protein</fullName>
    </submittedName>
</protein>
<organism evidence="2 3">
    <name type="scientific">Zingiber officinale</name>
    <name type="common">Ginger</name>
    <name type="synonym">Amomum zingiber</name>
    <dbReference type="NCBI Taxonomy" id="94328"/>
    <lineage>
        <taxon>Eukaryota</taxon>
        <taxon>Viridiplantae</taxon>
        <taxon>Streptophyta</taxon>
        <taxon>Embryophyta</taxon>
        <taxon>Tracheophyta</taxon>
        <taxon>Spermatophyta</taxon>
        <taxon>Magnoliopsida</taxon>
        <taxon>Liliopsida</taxon>
        <taxon>Zingiberales</taxon>
        <taxon>Zingiberaceae</taxon>
        <taxon>Zingiber</taxon>
    </lineage>
</organism>
<dbReference type="Proteomes" id="UP000734854">
    <property type="component" value="Unassembled WGS sequence"/>
</dbReference>
<evidence type="ECO:0000313" key="3">
    <source>
        <dbReference type="Proteomes" id="UP000734854"/>
    </source>
</evidence>
<gene>
    <name evidence="2" type="ORF">ZIOFF_042851</name>
</gene>
<dbReference type="Pfam" id="PF14009">
    <property type="entry name" value="PADRE"/>
    <property type="match status" value="1"/>
</dbReference>
<dbReference type="AlphaFoldDB" id="A0A8J5FU64"/>
<dbReference type="InterPro" id="IPR025322">
    <property type="entry name" value="PADRE_dom"/>
</dbReference>
<evidence type="ECO:0000313" key="2">
    <source>
        <dbReference type="EMBL" id="KAG6495060.1"/>
    </source>
</evidence>
<proteinExistence type="predicted"/>
<name>A0A8J5FU64_ZINOF</name>
<accession>A0A8J5FU64</accession>